<evidence type="ECO:0000313" key="3">
    <source>
        <dbReference type="Proteomes" id="UP000247540"/>
    </source>
</evidence>
<dbReference type="Proteomes" id="UP000247540">
    <property type="component" value="Unassembled WGS sequence"/>
</dbReference>
<sequence length="79" mass="8526">MGASNYTFLSPARHAAHVRGRLTLIANEVARLAAGVLVEYAAAAARKSKDTRIQPDAVADAQQQLQRLVPKNFLAATPW</sequence>
<organism evidence="2 3">
    <name type="scientific">Xylophilus ampelinus</name>
    <dbReference type="NCBI Taxonomy" id="54067"/>
    <lineage>
        <taxon>Bacteria</taxon>
        <taxon>Pseudomonadati</taxon>
        <taxon>Pseudomonadota</taxon>
        <taxon>Betaproteobacteria</taxon>
        <taxon>Burkholderiales</taxon>
        <taxon>Xylophilus</taxon>
    </lineage>
</organism>
<feature type="domain" description="RNA helicase HrpA C-terminal" evidence="1">
    <location>
        <begin position="13"/>
        <end position="79"/>
    </location>
</feature>
<protein>
    <submittedName>
        <fullName evidence="2">Uncharacterized protein DUF3418</fullName>
    </submittedName>
</protein>
<dbReference type="Pfam" id="PF11898">
    <property type="entry name" value="DUF3418"/>
    <property type="match status" value="1"/>
</dbReference>
<name>A0A318SU28_9BURK</name>
<dbReference type="InterPro" id="IPR024590">
    <property type="entry name" value="HrpA_C"/>
</dbReference>
<evidence type="ECO:0000259" key="1">
    <source>
        <dbReference type="Pfam" id="PF11898"/>
    </source>
</evidence>
<feature type="non-terminal residue" evidence="2">
    <location>
        <position position="79"/>
    </location>
</feature>
<comment type="caution">
    <text evidence="2">The sequence shown here is derived from an EMBL/GenBank/DDBJ whole genome shotgun (WGS) entry which is preliminary data.</text>
</comment>
<proteinExistence type="predicted"/>
<accession>A0A318SU28</accession>
<gene>
    <name evidence="2" type="ORF">DFQ15_1437</name>
</gene>
<dbReference type="AlphaFoldDB" id="A0A318SU28"/>
<dbReference type="EMBL" id="QJTC01000043">
    <property type="protein sequence ID" value="PYE73012.1"/>
    <property type="molecule type" value="Genomic_DNA"/>
</dbReference>
<reference evidence="2 3" key="1">
    <citation type="submission" date="2018-06" db="EMBL/GenBank/DDBJ databases">
        <title>Genomic Encyclopedia of Type Strains, Phase III (KMG-III): the genomes of soil and plant-associated and newly described type strains.</title>
        <authorList>
            <person name="Whitman W."/>
        </authorList>
    </citation>
    <scope>NUCLEOTIDE SEQUENCE [LARGE SCALE GENOMIC DNA]</scope>
    <source>
        <strain evidence="2 3">CECT 7646</strain>
    </source>
</reference>
<evidence type="ECO:0000313" key="2">
    <source>
        <dbReference type="EMBL" id="PYE73012.1"/>
    </source>
</evidence>
<keyword evidence="3" id="KW-1185">Reference proteome</keyword>